<name>A0A1Q3CFF3_CEPFO</name>
<dbReference type="GO" id="GO:0004185">
    <property type="term" value="F:serine-type carboxypeptidase activity"/>
    <property type="evidence" value="ECO:0007669"/>
    <property type="project" value="UniProtKB-UniRule"/>
</dbReference>
<feature type="non-terminal residue" evidence="9">
    <location>
        <position position="391"/>
    </location>
</feature>
<dbReference type="SUPFAM" id="SSF53474">
    <property type="entry name" value="alpha/beta-Hydrolases"/>
    <property type="match status" value="1"/>
</dbReference>
<comment type="similarity">
    <text evidence="2 8">Belongs to the peptidase S10 family.</text>
</comment>
<gene>
    <name evidence="9" type="ORF">CFOL_v3_22278</name>
</gene>
<sequence>DASLKPLVLWLQGGPGCSSIAIGAVREVGPFLIQSNGTQLTLNDFSWNKVANMLFLESPAGVGFSYTNDYYSIGDESTANDSLAFLLRWFERFPSFKSSDFYITGESYAGHYAPQLADVIYERNKAASKDSYINLKGIMVGNPILNELTDSVGAVDFAWSHGCISDKLRYNVKKECLFRQSNKSKNCPVYYRQFLDAYSMIDDLDIYAPICLVGINSTQHVHVAAHSLTKLDLWGRLPASYDPCTTYYVMAYFNREDVQRALHANTARLPHPYIPCSPLIQNWTDAPSTVLPTIQKLINVGLRFWVFSGDTDGRVPLTSTRYSINKMGLKVKEEWRAWFHERQVAGWVETYEGGLTLATVRGAGHNVPTFAPGQSLSLFAHFLTNQTLPSS</sequence>
<dbReference type="EC" id="3.4.16.-" evidence="8"/>
<feature type="non-terminal residue" evidence="9">
    <location>
        <position position="1"/>
    </location>
</feature>
<protein>
    <recommendedName>
        <fullName evidence="8">Carboxypeptidase</fullName>
        <ecNumber evidence="8">3.4.16.-</ecNumber>
    </recommendedName>
</protein>
<dbReference type="InterPro" id="IPR018202">
    <property type="entry name" value="Ser_caboxypep_ser_AS"/>
</dbReference>
<accession>A0A1Q3CFF3</accession>
<dbReference type="PRINTS" id="PR00724">
    <property type="entry name" value="CRBOXYPTASEC"/>
</dbReference>
<evidence type="ECO:0000256" key="3">
    <source>
        <dbReference type="ARBA" id="ARBA00022525"/>
    </source>
</evidence>
<dbReference type="PROSITE" id="PS00560">
    <property type="entry name" value="CARBOXYPEPT_SER_HIS"/>
    <property type="match status" value="1"/>
</dbReference>
<proteinExistence type="inferred from homology"/>
<dbReference type="InterPro" id="IPR029058">
    <property type="entry name" value="AB_hydrolase_fold"/>
</dbReference>
<dbReference type="PROSITE" id="PS00131">
    <property type="entry name" value="CARBOXYPEPT_SER_SER"/>
    <property type="match status" value="1"/>
</dbReference>
<evidence type="ECO:0000256" key="8">
    <source>
        <dbReference type="RuleBase" id="RU361156"/>
    </source>
</evidence>
<evidence type="ECO:0000256" key="1">
    <source>
        <dbReference type="ARBA" id="ARBA00004613"/>
    </source>
</evidence>
<dbReference type="OrthoDB" id="443318at2759"/>
<dbReference type="FunFam" id="3.40.50.1820:FF:000409">
    <property type="entry name" value="Carboxypeptidase"/>
    <property type="match status" value="1"/>
</dbReference>
<keyword evidence="5 8" id="KW-0645">Protease</keyword>
<comment type="subcellular location">
    <subcellularLocation>
        <location evidence="1">Secreted</location>
    </subcellularLocation>
</comment>
<dbReference type="PANTHER" id="PTHR11802:SF280">
    <property type="entry name" value="SERINE CARBOXYPEPTIDASE-LIKE 35"/>
    <property type="match status" value="1"/>
</dbReference>
<evidence type="ECO:0000256" key="7">
    <source>
        <dbReference type="ARBA" id="ARBA00023180"/>
    </source>
</evidence>
<dbReference type="PANTHER" id="PTHR11802">
    <property type="entry name" value="SERINE PROTEASE FAMILY S10 SERINE CARBOXYPEPTIDASE"/>
    <property type="match status" value="1"/>
</dbReference>
<dbReference type="GO" id="GO:0006508">
    <property type="term" value="P:proteolysis"/>
    <property type="evidence" value="ECO:0007669"/>
    <property type="project" value="UniProtKB-KW"/>
</dbReference>
<dbReference type="GO" id="GO:0005773">
    <property type="term" value="C:vacuole"/>
    <property type="evidence" value="ECO:0007669"/>
    <property type="project" value="TreeGrafter"/>
</dbReference>
<dbReference type="InParanoid" id="A0A1Q3CFF3"/>
<keyword evidence="3" id="KW-0964">Secreted</keyword>
<evidence type="ECO:0000256" key="4">
    <source>
        <dbReference type="ARBA" id="ARBA00022645"/>
    </source>
</evidence>
<dbReference type="InterPro" id="IPR033124">
    <property type="entry name" value="Ser_caboxypep_his_AS"/>
</dbReference>
<evidence type="ECO:0000313" key="9">
    <source>
        <dbReference type="EMBL" id="GAV78813.1"/>
    </source>
</evidence>
<evidence type="ECO:0000313" key="10">
    <source>
        <dbReference type="Proteomes" id="UP000187406"/>
    </source>
</evidence>
<dbReference type="InterPro" id="IPR001563">
    <property type="entry name" value="Peptidase_S10"/>
</dbReference>
<dbReference type="Gene3D" id="3.40.50.1820">
    <property type="entry name" value="alpha/beta hydrolase"/>
    <property type="match status" value="1"/>
</dbReference>
<evidence type="ECO:0000256" key="5">
    <source>
        <dbReference type="ARBA" id="ARBA00022670"/>
    </source>
</evidence>
<dbReference type="EMBL" id="BDDD01001867">
    <property type="protein sequence ID" value="GAV78813.1"/>
    <property type="molecule type" value="Genomic_DNA"/>
</dbReference>
<dbReference type="Proteomes" id="UP000187406">
    <property type="component" value="Unassembled WGS sequence"/>
</dbReference>
<dbReference type="AlphaFoldDB" id="A0A1Q3CFF3"/>
<keyword evidence="4 8" id="KW-0121">Carboxypeptidase</keyword>
<dbReference type="GO" id="GO:0005576">
    <property type="term" value="C:extracellular region"/>
    <property type="evidence" value="ECO:0007669"/>
    <property type="project" value="UniProtKB-SubCell"/>
</dbReference>
<keyword evidence="10" id="KW-1185">Reference proteome</keyword>
<organism evidence="9 10">
    <name type="scientific">Cephalotus follicularis</name>
    <name type="common">Albany pitcher plant</name>
    <dbReference type="NCBI Taxonomy" id="3775"/>
    <lineage>
        <taxon>Eukaryota</taxon>
        <taxon>Viridiplantae</taxon>
        <taxon>Streptophyta</taxon>
        <taxon>Embryophyta</taxon>
        <taxon>Tracheophyta</taxon>
        <taxon>Spermatophyta</taxon>
        <taxon>Magnoliopsida</taxon>
        <taxon>eudicotyledons</taxon>
        <taxon>Gunneridae</taxon>
        <taxon>Pentapetalae</taxon>
        <taxon>rosids</taxon>
        <taxon>fabids</taxon>
        <taxon>Oxalidales</taxon>
        <taxon>Cephalotaceae</taxon>
        <taxon>Cephalotus</taxon>
    </lineage>
</organism>
<keyword evidence="6 8" id="KW-0378">Hydrolase</keyword>
<evidence type="ECO:0000256" key="6">
    <source>
        <dbReference type="ARBA" id="ARBA00022801"/>
    </source>
</evidence>
<reference evidence="10" key="1">
    <citation type="submission" date="2016-04" db="EMBL/GenBank/DDBJ databases">
        <title>Cephalotus genome sequencing.</title>
        <authorList>
            <person name="Fukushima K."/>
            <person name="Hasebe M."/>
            <person name="Fang X."/>
        </authorList>
    </citation>
    <scope>NUCLEOTIDE SEQUENCE [LARGE SCALE GENOMIC DNA]</scope>
    <source>
        <strain evidence="10">cv. St1</strain>
    </source>
</reference>
<keyword evidence="7" id="KW-0325">Glycoprotein</keyword>
<evidence type="ECO:0000256" key="2">
    <source>
        <dbReference type="ARBA" id="ARBA00009431"/>
    </source>
</evidence>
<dbReference type="Pfam" id="PF00450">
    <property type="entry name" value="Peptidase_S10"/>
    <property type="match status" value="1"/>
</dbReference>
<comment type="caution">
    <text evidence="9">The sequence shown here is derived from an EMBL/GenBank/DDBJ whole genome shotgun (WGS) entry which is preliminary data.</text>
</comment>